<proteinExistence type="predicted"/>
<sequence>MEKERIGDHEKARVLEDLLQKAQGGDKGSIEIILQYFEEEIIYLAKFIKMPKEDAIQTLKLELIEYIFQKGKQKMGKTQEKEDE</sequence>
<gene>
    <name evidence="2" type="ORF">RQP52_32690</name>
</gene>
<organism evidence="2 3">
    <name type="scientific">Paenibacillus violae</name>
    <dbReference type="NCBI Taxonomy" id="3077234"/>
    <lineage>
        <taxon>Bacteria</taxon>
        <taxon>Bacillati</taxon>
        <taxon>Bacillota</taxon>
        <taxon>Bacilli</taxon>
        <taxon>Bacillales</taxon>
        <taxon>Paenibacillaceae</taxon>
        <taxon>Paenibacillus</taxon>
    </lineage>
</organism>
<evidence type="ECO:0000259" key="1">
    <source>
        <dbReference type="Pfam" id="PF12645"/>
    </source>
</evidence>
<feature type="domain" description="Helix-turn-helix conjugative transposon-like" evidence="1">
    <location>
        <begin position="17"/>
        <end position="68"/>
    </location>
</feature>
<dbReference type="InterPro" id="IPR024760">
    <property type="entry name" value="HTH_dom_conjug_TS-like"/>
</dbReference>
<dbReference type="Proteomes" id="UP001260980">
    <property type="component" value="Unassembled WGS sequence"/>
</dbReference>
<evidence type="ECO:0000313" key="3">
    <source>
        <dbReference type="Proteomes" id="UP001260980"/>
    </source>
</evidence>
<comment type="caution">
    <text evidence="2">The sequence shown here is derived from an EMBL/GenBank/DDBJ whole genome shotgun (WGS) entry which is preliminary data.</text>
</comment>
<keyword evidence="3" id="KW-1185">Reference proteome</keyword>
<dbReference type="RefSeq" id="WP_315955719.1">
    <property type="nucleotide sequence ID" value="NZ_JAWCUD010000016.1"/>
</dbReference>
<protein>
    <submittedName>
        <fullName evidence="2">Helix-turn-helix domain-containing protein</fullName>
    </submittedName>
</protein>
<evidence type="ECO:0000313" key="2">
    <source>
        <dbReference type="EMBL" id="MDU0205846.1"/>
    </source>
</evidence>
<dbReference type="Pfam" id="PF12645">
    <property type="entry name" value="HTH_16"/>
    <property type="match status" value="1"/>
</dbReference>
<dbReference type="EMBL" id="JAWCUD010000016">
    <property type="protein sequence ID" value="MDU0205846.1"/>
    <property type="molecule type" value="Genomic_DNA"/>
</dbReference>
<accession>A0ABU3RP27</accession>
<name>A0ABU3RP27_9BACL</name>
<reference evidence="2 3" key="1">
    <citation type="submission" date="2023-10" db="EMBL/GenBank/DDBJ databases">
        <title>Paenibacillus strain PFR10 Genome sequencing and assembly.</title>
        <authorList>
            <person name="Kim I."/>
        </authorList>
    </citation>
    <scope>NUCLEOTIDE SEQUENCE [LARGE SCALE GENOMIC DNA]</scope>
    <source>
        <strain evidence="2 3">PFR10</strain>
    </source>
</reference>